<dbReference type="RefSeq" id="WP_087371844.1">
    <property type="nucleotide sequence ID" value="NZ_NFKK01000005.1"/>
</dbReference>
<comment type="caution">
    <text evidence="1">The sequence shown here is derived from an EMBL/GenBank/DDBJ whole genome shotgun (WGS) entry which is preliminary data.</text>
</comment>
<protein>
    <submittedName>
        <fullName evidence="1">Uncharacterized protein</fullName>
    </submittedName>
</protein>
<proteinExistence type="predicted"/>
<gene>
    <name evidence="1" type="ORF">B5F17_05985</name>
</gene>
<organism evidence="1 2">
    <name type="scientific">Butyricicoccus pullicaecorum</name>
    <dbReference type="NCBI Taxonomy" id="501571"/>
    <lineage>
        <taxon>Bacteria</taxon>
        <taxon>Bacillati</taxon>
        <taxon>Bacillota</taxon>
        <taxon>Clostridia</taxon>
        <taxon>Eubacteriales</taxon>
        <taxon>Butyricicoccaceae</taxon>
        <taxon>Butyricicoccus</taxon>
    </lineage>
</organism>
<evidence type="ECO:0000313" key="1">
    <source>
        <dbReference type="EMBL" id="OUP53121.1"/>
    </source>
</evidence>
<dbReference type="AlphaFoldDB" id="A0A1Y4LE69"/>
<dbReference type="Proteomes" id="UP000195897">
    <property type="component" value="Unassembled WGS sequence"/>
</dbReference>
<evidence type="ECO:0000313" key="2">
    <source>
        <dbReference type="Proteomes" id="UP000195897"/>
    </source>
</evidence>
<reference evidence="2" key="1">
    <citation type="submission" date="2017-04" db="EMBL/GenBank/DDBJ databases">
        <title>Function of individual gut microbiota members based on whole genome sequencing of pure cultures obtained from chicken caecum.</title>
        <authorList>
            <person name="Medvecky M."/>
            <person name="Cejkova D."/>
            <person name="Polansky O."/>
            <person name="Karasova D."/>
            <person name="Kubasova T."/>
            <person name="Cizek A."/>
            <person name="Rychlik I."/>
        </authorList>
    </citation>
    <scope>NUCLEOTIDE SEQUENCE [LARGE SCALE GENOMIC DNA]</scope>
    <source>
        <strain evidence="2">An180</strain>
    </source>
</reference>
<dbReference type="EMBL" id="NFKK01000005">
    <property type="protein sequence ID" value="OUP53121.1"/>
    <property type="molecule type" value="Genomic_DNA"/>
</dbReference>
<accession>A0A1Y4LE69</accession>
<sequence length="143" mass="16487">MQAHTIWDYSVEVDRAATADWYKQSEGWSCTCGHCQNFLTLVRQKQLPPAIMEFLSDLGVLPEKPTYVCQLYSTDQGDLYQFNYRIAGRMLNDPHPHDSIRFDWGSGCCGQDDYPYGAPDFPEPHFDLMFSVQLPWVLNESPQ</sequence>
<name>A0A1Y4LE69_9FIRM</name>